<dbReference type="AGR" id="Xenbase:XB-GENE-29089963"/>
<accession>A0A8J1IZD6</accession>
<dbReference type="KEGG" id="xtr:105948292"/>
<proteinExistence type="predicted"/>
<dbReference type="GeneID" id="105948292"/>
<keyword evidence="2" id="KW-1185">Reference proteome</keyword>
<dbReference type="RefSeq" id="XP_031750969.1">
    <property type="nucleotide sequence ID" value="XM_031895109.1"/>
</dbReference>
<evidence type="ECO:0000313" key="3">
    <source>
        <dbReference type="RefSeq" id="XP_031750969.1"/>
    </source>
</evidence>
<evidence type="ECO:0000313" key="4">
    <source>
        <dbReference type="Xenbase" id="XB-GENE-29089963"/>
    </source>
</evidence>
<protein>
    <submittedName>
        <fullName evidence="3">Uncharacterized protein LOC105948292</fullName>
    </submittedName>
</protein>
<feature type="region of interest" description="Disordered" evidence="1">
    <location>
        <begin position="159"/>
        <end position="185"/>
    </location>
</feature>
<dbReference type="AlphaFoldDB" id="A0A8J1IZD6"/>
<dbReference type="Proteomes" id="UP000008143">
    <property type="component" value="Chromosome 1"/>
</dbReference>
<evidence type="ECO:0000313" key="2">
    <source>
        <dbReference type="Proteomes" id="UP000008143"/>
    </source>
</evidence>
<dbReference type="OMA" id="IVPYMEL"/>
<dbReference type="Xenbase" id="XB-GENE-29089963">
    <property type="gene designation" value="LOC105948292"/>
</dbReference>
<sequence>MYRILSQTSDPCSLLLQEKYIKQDYKTCSYTDVSYYTESWPVCPVPVDKDNYIEKGNSLFVQEKPKPISLIMPEDIRCDGLLCPIPPTESQLNRPDPELSSTIFQDFLPIVPYMELLFTPTENKSSLEEELMDLFSLEKIIVLLDLFSLYLCYKWSSKNNKDDSSAEREYKDEENEDEDAECRGESTKTVPTECTYFFQNEDQKSRFKKKHFGFNVRKSFCRCPQKTKKNGNERKALSRLFLQFIRQCFQRDM</sequence>
<feature type="compositionally biased region" description="Basic and acidic residues" evidence="1">
    <location>
        <begin position="159"/>
        <end position="171"/>
    </location>
</feature>
<gene>
    <name evidence="3 4" type="primary">LOC105948292</name>
</gene>
<reference evidence="3" key="1">
    <citation type="submission" date="2025-08" db="UniProtKB">
        <authorList>
            <consortium name="RefSeq"/>
        </authorList>
    </citation>
    <scope>IDENTIFICATION</scope>
    <source>
        <strain evidence="3">Nigerian</strain>
        <tissue evidence="3">Liver and blood</tissue>
    </source>
</reference>
<name>A0A8J1IZD6_XENTR</name>
<evidence type="ECO:0000256" key="1">
    <source>
        <dbReference type="SAM" id="MobiDB-lite"/>
    </source>
</evidence>
<organism evidence="2 3">
    <name type="scientific">Xenopus tropicalis</name>
    <name type="common">Western clawed frog</name>
    <name type="synonym">Silurana tropicalis</name>
    <dbReference type="NCBI Taxonomy" id="8364"/>
    <lineage>
        <taxon>Eukaryota</taxon>
        <taxon>Metazoa</taxon>
        <taxon>Chordata</taxon>
        <taxon>Craniata</taxon>
        <taxon>Vertebrata</taxon>
        <taxon>Euteleostomi</taxon>
        <taxon>Amphibia</taxon>
        <taxon>Batrachia</taxon>
        <taxon>Anura</taxon>
        <taxon>Pipoidea</taxon>
        <taxon>Pipidae</taxon>
        <taxon>Xenopodinae</taxon>
        <taxon>Xenopus</taxon>
        <taxon>Silurana</taxon>
    </lineage>
</organism>